<keyword evidence="3" id="KW-1185">Reference proteome</keyword>
<evidence type="ECO:0000259" key="1">
    <source>
        <dbReference type="Pfam" id="PF13472"/>
    </source>
</evidence>
<feature type="domain" description="SGNH hydrolase-type esterase" evidence="1">
    <location>
        <begin position="242"/>
        <end position="438"/>
    </location>
</feature>
<dbReference type="PANTHER" id="PTHR43784:SF2">
    <property type="entry name" value="GDSL-LIKE LIPASE_ACYLHYDROLASE, PUTATIVE (AFU_ORTHOLOGUE AFUA_2G00820)-RELATED"/>
    <property type="match status" value="1"/>
</dbReference>
<dbReference type="GO" id="GO:0016788">
    <property type="term" value="F:hydrolase activity, acting on ester bonds"/>
    <property type="evidence" value="ECO:0007669"/>
    <property type="project" value="UniProtKB-ARBA"/>
</dbReference>
<accession>A0A1N6LHF3</accession>
<dbReference type="InterPro" id="IPR053140">
    <property type="entry name" value="GDSL_Rv0518-like"/>
</dbReference>
<dbReference type="Gene3D" id="3.40.50.1110">
    <property type="entry name" value="SGNH hydrolase"/>
    <property type="match status" value="1"/>
</dbReference>
<protein>
    <submittedName>
        <fullName evidence="2">Lysophospholipase L1</fullName>
    </submittedName>
</protein>
<dbReference type="EMBL" id="FSRU01000003">
    <property type="protein sequence ID" value="SIO68081.1"/>
    <property type="molecule type" value="Genomic_DNA"/>
</dbReference>
<dbReference type="AlphaFoldDB" id="A0A1N6LHF3"/>
<evidence type="ECO:0000313" key="3">
    <source>
        <dbReference type="Proteomes" id="UP000185151"/>
    </source>
</evidence>
<dbReference type="InterPro" id="IPR013830">
    <property type="entry name" value="SGNH_hydro"/>
</dbReference>
<dbReference type="SUPFAM" id="SSF52266">
    <property type="entry name" value="SGNH hydrolase"/>
    <property type="match status" value="1"/>
</dbReference>
<dbReference type="CDD" id="cd01830">
    <property type="entry name" value="XynE_like"/>
    <property type="match status" value="1"/>
</dbReference>
<reference evidence="2 3" key="1">
    <citation type="submission" date="2016-11" db="EMBL/GenBank/DDBJ databases">
        <authorList>
            <person name="Jaros S."/>
            <person name="Januszkiewicz K."/>
            <person name="Wedrychowicz H."/>
        </authorList>
    </citation>
    <scope>NUCLEOTIDE SEQUENCE [LARGE SCALE GENOMIC DNA]</scope>
    <source>
        <strain evidence="2 3">GAS95</strain>
    </source>
</reference>
<name>A0A1N6LHF3_9BURK</name>
<dbReference type="Proteomes" id="UP000185151">
    <property type="component" value="Unassembled WGS sequence"/>
</dbReference>
<gene>
    <name evidence="2" type="ORF">SAMN05444165_7277</name>
</gene>
<dbReference type="InterPro" id="IPR036514">
    <property type="entry name" value="SGNH_hydro_sf"/>
</dbReference>
<dbReference type="PANTHER" id="PTHR43784">
    <property type="entry name" value="GDSL-LIKE LIPASE/ACYLHYDROLASE, PUTATIVE (AFU_ORTHOLOGUE AFUA_2G00820)-RELATED"/>
    <property type="match status" value="1"/>
</dbReference>
<organism evidence="2 3">
    <name type="scientific">Paraburkholderia phenazinium</name>
    <dbReference type="NCBI Taxonomy" id="60549"/>
    <lineage>
        <taxon>Bacteria</taxon>
        <taxon>Pseudomonadati</taxon>
        <taxon>Pseudomonadota</taxon>
        <taxon>Betaproteobacteria</taxon>
        <taxon>Burkholderiales</taxon>
        <taxon>Burkholderiaceae</taxon>
        <taxon>Paraburkholderia</taxon>
    </lineage>
</organism>
<proteinExistence type="predicted"/>
<dbReference type="Pfam" id="PF13472">
    <property type="entry name" value="Lipase_GDSL_2"/>
    <property type="match status" value="1"/>
</dbReference>
<sequence>MFLLEPVYPVFVVEFIIGARTAIEFTDMKKRYKPSTCAMLALTLTAGAIAPSGRASATDPTWVATWTASPQPVWGADFLFPTNVPTTLRDQTVRQVVRVSLGGSRVRIVLSNAYGKQPVTVGKATIALPAADGAVIVDSLNTATFGGRKVATILPGASLVSDPVALPVSALGQVAVSLYFPEETPITTFHWDGRQTGWIASGDQTAAAKPDVSSPHIERTTARPLLTGVFVEAAPDTRAIAVIGDSITDGATASLDKDSRWPDFLAARLAPHGVAVINAGISGARLLSDGMGVNALARLDRDVLAQPGVRSVIVMLGINDISWPGTAFAPTGSRPTLDALTAGYRQLIEQAHNRGVRVIGATLTPFEGALPDTPLDNYYQPDKDALRQRVNEWIRHSGAFDAVIDFDAALRDPAHPARISAPFDSGDHLHPGDEGNRVMAETVDLEALLPDIGHTRSPDR</sequence>
<evidence type="ECO:0000313" key="2">
    <source>
        <dbReference type="EMBL" id="SIO68081.1"/>
    </source>
</evidence>